<keyword evidence="3" id="KW-1185">Reference proteome</keyword>
<proteinExistence type="predicted"/>
<comment type="caution">
    <text evidence="2">The sequence shown here is derived from an EMBL/GenBank/DDBJ whole genome shotgun (WGS) entry which is preliminary data.</text>
</comment>
<protein>
    <submittedName>
        <fullName evidence="2">Uncharacterized protein</fullName>
    </submittedName>
</protein>
<sequence length="45" mass="4603">MATRVAGTPGCQANTRLPSSPAPRPTERDTGERSSSAGGSSAWRS</sequence>
<feature type="region of interest" description="Disordered" evidence="1">
    <location>
        <begin position="1"/>
        <end position="45"/>
    </location>
</feature>
<dbReference type="EMBL" id="SRLO01010841">
    <property type="protein sequence ID" value="TNN26161.1"/>
    <property type="molecule type" value="Genomic_DNA"/>
</dbReference>
<name>A0A4Z2EBN3_9TELE</name>
<organism evidence="2 3">
    <name type="scientific">Liparis tanakae</name>
    <name type="common">Tanaka's snailfish</name>
    <dbReference type="NCBI Taxonomy" id="230148"/>
    <lineage>
        <taxon>Eukaryota</taxon>
        <taxon>Metazoa</taxon>
        <taxon>Chordata</taxon>
        <taxon>Craniata</taxon>
        <taxon>Vertebrata</taxon>
        <taxon>Euteleostomi</taxon>
        <taxon>Actinopterygii</taxon>
        <taxon>Neopterygii</taxon>
        <taxon>Teleostei</taxon>
        <taxon>Neoteleostei</taxon>
        <taxon>Acanthomorphata</taxon>
        <taxon>Eupercaria</taxon>
        <taxon>Perciformes</taxon>
        <taxon>Cottioidei</taxon>
        <taxon>Cottales</taxon>
        <taxon>Liparidae</taxon>
        <taxon>Liparis</taxon>
    </lineage>
</organism>
<dbReference type="AlphaFoldDB" id="A0A4Z2EBN3"/>
<reference evidence="2 3" key="1">
    <citation type="submission" date="2019-03" db="EMBL/GenBank/DDBJ databases">
        <title>First draft genome of Liparis tanakae, snailfish: a comprehensive survey of snailfish specific genes.</title>
        <authorList>
            <person name="Kim W."/>
            <person name="Song I."/>
            <person name="Jeong J.-H."/>
            <person name="Kim D."/>
            <person name="Kim S."/>
            <person name="Ryu S."/>
            <person name="Song J.Y."/>
            <person name="Lee S.K."/>
        </authorList>
    </citation>
    <scope>NUCLEOTIDE SEQUENCE [LARGE SCALE GENOMIC DNA]</scope>
    <source>
        <tissue evidence="2">Muscle</tissue>
    </source>
</reference>
<accession>A0A4Z2EBN3</accession>
<evidence type="ECO:0000313" key="2">
    <source>
        <dbReference type="EMBL" id="TNN26161.1"/>
    </source>
</evidence>
<gene>
    <name evidence="2" type="ORF">EYF80_063702</name>
</gene>
<evidence type="ECO:0000256" key="1">
    <source>
        <dbReference type="SAM" id="MobiDB-lite"/>
    </source>
</evidence>
<dbReference type="Proteomes" id="UP000314294">
    <property type="component" value="Unassembled WGS sequence"/>
</dbReference>
<feature type="compositionally biased region" description="Low complexity" evidence="1">
    <location>
        <begin position="33"/>
        <end position="45"/>
    </location>
</feature>
<evidence type="ECO:0000313" key="3">
    <source>
        <dbReference type="Proteomes" id="UP000314294"/>
    </source>
</evidence>